<comment type="caution">
    <text evidence="2">The sequence shown here is derived from an EMBL/GenBank/DDBJ whole genome shotgun (WGS) entry which is preliminary data.</text>
</comment>
<dbReference type="Pfam" id="PF07978">
    <property type="entry name" value="NIPSNAP"/>
    <property type="match status" value="1"/>
</dbReference>
<protein>
    <submittedName>
        <fullName evidence="2">NIPSNAP family containing protein</fullName>
    </submittedName>
</protein>
<dbReference type="InterPro" id="IPR011008">
    <property type="entry name" value="Dimeric_a/b-barrel"/>
</dbReference>
<sequence>MITQLRMYTINRGKMDDFVRAWRSGVYPLRQRHGFRIEGAWILKERNQFVWLMSYDGADWEAKDKAYYASPERAVLDPDPAQFIALSEQWFLTEVLPRR</sequence>
<evidence type="ECO:0000259" key="1">
    <source>
        <dbReference type="Pfam" id="PF07978"/>
    </source>
</evidence>
<gene>
    <name evidence="2" type="ORF">E6H05_11685</name>
</gene>
<feature type="domain" description="NIPSNAP" evidence="1">
    <location>
        <begin position="4"/>
        <end position="88"/>
    </location>
</feature>
<dbReference type="EMBL" id="VBAP01000095">
    <property type="protein sequence ID" value="TMI72011.1"/>
    <property type="molecule type" value="Genomic_DNA"/>
</dbReference>
<proteinExistence type="predicted"/>
<reference evidence="2 3" key="1">
    <citation type="journal article" date="2019" name="Nat. Microbiol.">
        <title>Mediterranean grassland soil C-N compound turnover is dependent on rainfall and depth, and is mediated by genomically divergent microorganisms.</title>
        <authorList>
            <person name="Diamond S."/>
            <person name="Andeer P.F."/>
            <person name="Li Z."/>
            <person name="Crits-Christoph A."/>
            <person name="Burstein D."/>
            <person name="Anantharaman K."/>
            <person name="Lane K.R."/>
            <person name="Thomas B.C."/>
            <person name="Pan C."/>
            <person name="Northen T.R."/>
            <person name="Banfield J.F."/>
        </authorList>
    </citation>
    <scope>NUCLEOTIDE SEQUENCE [LARGE SCALE GENOMIC DNA]</scope>
    <source>
        <strain evidence="2">NP_8</strain>
    </source>
</reference>
<dbReference type="Gene3D" id="3.30.70.100">
    <property type="match status" value="1"/>
</dbReference>
<accession>A0A537IL27</accession>
<evidence type="ECO:0000313" key="2">
    <source>
        <dbReference type="EMBL" id="TMI72011.1"/>
    </source>
</evidence>
<dbReference type="Proteomes" id="UP000318834">
    <property type="component" value="Unassembled WGS sequence"/>
</dbReference>
<dbReference type="InterPro" id="IPR012577">
    <property type="entry name" value="NIPSNAP"/>
</dbReference>
<name>A0A537IL27_9BACT</name>
<evidence type="ECO:0000313" key="3">
    <source>
        <dbReference type="Proteomes" id="UP000318834"/>
    </source>
</evidence>
<dbReference type="AlphaFoldDB" id="A0A537IL27"/>
<dbReference type="SUPFAM" id="SSF54909">
    <property type="entry name" value="Dimeric alpha+beta barrel"/>
    <property type="match status" value="1"/>
</dbReference>
<organism evidence="2 3">
    <name type="scientific">Candidatus Segetimicrobium genomatis</name>
    <dbReference type="NCBI Taxonomy" id="2569760"/>
    <lineage>
        <taxon>Bacteria</taxon>
        <taxon>Bacillati</taxon>
        <taxon>Candidatus Sysuimicrobiota</taxon>
        <taxon>Candidatus Sysuimicrobiia</taxon>
        <taxon>Candidatus Sysuimicrobiales</taxon>
        <taxon>Candidatus Segetimicrobiaceae</taxon>
        <taxon>Candidatus Segetimicrobium</taxon>
    </lineage>
</organism>